<evidence type="ECO:0000256" key="1">
    <source>
        <dbReference type="SAM" id="Phobius"/>
    </source>
</evidence>
<evidence type="ECO:0000313" key="3">
    <source>
        <dbReference type="Proteomes" id="UP000011717"/>
    </source>
</evidence>
<organism evidence="2 3">
    <name type="scientific">Pacificimonas flava</name>
    <dbReference type="NCBI Taxonomy" id="1234595"/>
    <lineage>
        <taxon>Bacteria</taxon>
        <taxon>Pseudomonadati</taxon>
        <taxon>Pseudomonadota</taxon>
        <taxon>Alphaproteobacteria</taxon>
        <taxon>Sphingomonadales</taxon>
        <taxon>Sphingosinicellaceae</taxon>
        <taxon>Pacificimonas</taxon>
    </lineage>
</organism>
<comment type="caution">
    <text evidence="2">The sequence shown here is derived from an EMBL/GenBank/DDBJ whole genome shotgun (WGS) entry which is preliminary data.</text>
</comment>
<dbReference type="AlphaFoldDB" id="M2S8A0"/>
<keyword evidence="3" id="KW-1185">Reference proteome</keyword>
<proteinExistence type="predicted"/>
<reference evidence="2 3" key="1">
    <citation type="journal article" date="2013" name="Genome Announc.">
        <title>Draft Genome Sequence of Strain JLT2015T, Belonging to the Family Sphingomonadaceae of the Alphaproteobacteria.</title>
        <authorList>
            <person name="Tang K."/>
            <person name="Liu K."/>
            <person name="Li S."/>
            <person name="Jiao N."/>
        </authorList>
    </citation>
    <scope>NUCLEOTIDE SEQUENCE [LARGE SCALE GENOMIC DNA]</scope>
    <source>
        <strain evidence="2 3">JLT2015</strain>
    </source>
</reference>
<gene>
    <name evidence="2" type="ORF">C725_3013</name>
</gene>
<accession>M2S8A0</accession>
<dbReference type="Proteomes" id="UP000011717">
    <property type="component" value="Unassembled WGS sequence"/>
</dbReference>
<protein>
    <submittedName>
        <fullName evidence="2">Uncharacterized protein</fullName>
    </submittedName>
</protein>
<feature type="transmembrane region" description="Helical" evidence="1">
    <location>
        <begin position="94"/>
        <end position="112"/>
    </location>
</feature>
<dbReference type="EMBL" id="AMRV01000024">
    <property type="protein sequence ID" value="EMD81625.1"/>
    <property type="molecule type" value="Genomic_DNA"/>
</dbReference>
<feature type="transmembrane region" description="Helical" evidence="1">
    <location>
        <begin position="52"/>
        <end position="74"/>
    </location>
</feature>
<sequence>MELHEHAARWVAPGQQDVGELIFMLFVGGVIGASLFATYLNARPRERTQLVAICFLMGVFGLAAVGVDALHAYLRTRIPILNEPLVLVEDGGELLAITGLFAVAIACLSEAVRHRW</sequence>
<keyword evidence="1" id="KW-1133">Transmembrane helix</keyword>
<name>M2S8A0_9SPHN</name>
<keyword evidence="1" id="KW-0472">Membrane</keyword>
<evidence type="ECO:0000313" key="2">
    <source>
        <dbReference type="EMBL" id="EMD81625.1"/>
    </source>
</evidence>
<keyword evidence="1" id="KW-0812">Transmembrane</keyword>
<feature type="transmembrane region" description="Helical" evidence="1">
    <location>
        <begin position="21"/>
        <end position="40"/>
    </location>
</feature>